<sequence length="222" mass="25350">MEHAPGVIAQAIILILDRVPKAIHSLKRFCQATTWTDWPDHIRANIRDWVKDILARVFETTEGNVVPGLLLRTDGNQWGRRQGCALTLSAHAGHSTEQYLTCVIVLLATLPQAQRSMRLDRIRNHLDHGIVHVQRQFSDQPRAERNRARREYAIWRDALCEGILRASGQLNLGNNALTVPVPEVDDCLRGLLNGTTVMTEDTFRLINEYRLEPTLRRGYLYN</sequence>
<proteinExistence type="predicted"/>
<evidence type="ECO:0000313" key="2">
    <source>
        <dbReference type="Proteomes" id="UP001206595"/>
    </source>
</evidence>
<reference evidence="1" key="1">
    <citation type="submission" date="2021-06" db="EMBL/GenBank/DDBJ databases">
        <authorList>
            <consortium name="DOE Joint Genome Institute"/>
            <person name="Mondo S.J."/>
            <person name="Amses K.R."/>
            <person name="Simmons D.R."/>
            <person name="Longcore J.E."/>
            <person name="Seto K."/>
            <person name="Alves G.H."/>
            <person name="Bonds A.E."/>
            <person name="Quandt C.A."/>
            <person name="Davis W.J."/>
            <person name="Chang Y."/>
            <person name="Letcher P.M."/>
            <person name="Powell M.J."/>
            <person name="Kuo A."/>
            <person name="Labutti K."/>
            <person name="Pangilinan J."/>
            <person name="Andreopoulos W."/>
            <person name="Tritt A."/>
            <person name="Riley R."/>
            <person name="Hundley H."/>
            <person name="Johnson J."/>
            <person name="Lipzen A."/>
            <person name="Barry K."/>
            <person name="Berbee M.L."/>
            <person name="Buchler N.E."/>
            <person name="Grigoriev I.V."/>
            <person name="Spatafora J.W."/>
            <person name="Stajich J.E."/>
            <person name="James T.Y."/>
        </authorList>
    </citation>
    <scope>NUCLEOTIDE SEQUENCE</scope>
    <source>
        <strain evidence="1">AG</strain>
    </source>
</reference>
<dbReference type="AlphaFoldDB" id="A0AAD5H9M9"/>
<gene>
    <name evidence="1" type="ORF">K450DRAFT_274834</name>
</gene>
<dbReference type="GeneID" id="75918486"/>
<dbReference type="EMBL" id="MU620957">
    <property type="protein sequence ID" value="KAI8576375.1"/>
    <property type="molecule type" value="Genomic_DNA"/>
</dbReference>
<keyword evidence="2" id="KW-1185">Reference proteome</keyword>
<name>A0AAD5H9M9_UMBRA</name>
<organism evidence="1 2">
    <name type="scientific">Umbelopsis ramanniana AG</name>
    <dbReference type="NCBI Taxonomy" id="1314678"/>
    <lineage>
        <taxon>Eukaryota</taxon>
        <taxon>Fungi</taxon>
        <taxon>Fungi incertae sedis</taxon>
        <taxon>Mucoromycota</taxon>
        <taxon>Mucoromycotina</taxon>
        <taxon>Umbelopsidomycetes</taxon>
        <taxon>Umbelopsidales</taxon>
        <taxon>Umbelopsidaceae</taxon>
        <taxon>Umbelopsis</taxon>
    </lineage>
</organism>
<accession>A0AAD5H9M9</accession>
<reference evidence="1" key="2">
    <citation type="journal article" date="2022" name="Proc. Natl. Acad. Sci. U.S.A.">
        <title>Diploid-dominant life cycles characterize the early evolution of Fungi.</title>
        <authorList>
            <person name="Amses K.R."/>
            <person name="Simmons D.R."/>
            <person name="Longcore J.E."/>
            <person name="Mondo S.J."/>
            <person name="Seto K."/>
            <person name="Jeronimo G.H."/>
            <person name="Bonds A.E."/>
            <person name="Quandt C.A."/>
            <person name="Davis W.J."/>
            <person name="Chang Y."/>
            <person name="Federici B.A."/>
            <person name="Kuo A."/>
            <person name="LaButti K."/>
            <person name="Pangilinan J."/>
            <person name="Andreopoulos W."/>
            <person name="Tritt A."/>
            <person name="Riley R."/>
            <person name="Hundley H."/>
            <person name="Johnson J."/>
            <person name="Lipzen A."/>
            <person name="Barry K."/>
            <person name="Lang B.F."/>
            <person name="Cuomo C.A."/>
            <person name="Buchler N.E."/>
            <person name="Grigoriev I.V."/>
            <person name="Spatafora J.W."/>
            <person name="Stajich J.E."/>
            <person name="James T.Y."/>
        </authorList>
    </citation>
    <scope>NUCLEOTIDE SEQUENCE</scope>
    <source>
        <strain evidence="1">AG</strain>
    </source>
</reference>
<protein>
    <submittedName>
        <fullName evidence="1">Uncharacterized protein</fullName>
    </submittedName>
</protein>
<comment type="caution">
    <text evidence="1">The sequence shown here is derived from an EMBL/GenBank/DDBJ whole genome shotgun (WGS) entry which is preliminary data.</text>
</comment>
<evidence type="ECO:0000313" key="1">
    <source>
        <dbReference type="EMBL" id="KAI8576375.1"/>
    </source>
</evidence>
<dbReference type="Proteomes" id="UP001206595">
    <property type="component" value="Unassembled WGS sequence"/>
</dbReference>
<dbReference type="RefSeq" id="XP_051441379.1">
    <property type="nucleotide sequence ID" value="XM_051593144.1"/>
</dbReference>